<feature type="region of interest" description="Disordered" evidence="1">
    <location>
        <begin position="227"/>
        <end position="247"/>
    </location>
</feature>
<feature type="region of interest" description="Disordered" evidence="1">
    <location>
        <begin position="60"/>
        <end position="83"/>
    </location>
</feature>
<sequence length="380" mass="41812">MSLPLQPSEVPLRVIVKNYIIDPQAIEQTLNFWKEDNCEQLPINDVSPSMFTMTSIDNEEAKPEVDGSSHEDAEEKEYSSGGSSLLRTNKEVEEVVVTAATVTIGEDTPAESNIHGKVVEALSGNKILSPSDTSSDIYVVRPDNSFVSDSNPNYLEIHFPDLLPFGRGGTGETRRVKISRKALLAYMLNLSTRQFQEVDFVLPLYDMVTRQQVSTIGFVRSKIPSRRRGADGTLSTKAEAKGGTLPPPPVSLHGVAAEFFNDITVATKHNQHSMAAAAENRGGVYAAHNSLGKAHIWFTFCPDDTKSFKILWYALGPEQSAIYKDQIPDGIIRFETLANRPVAGALNFERCLNIAIEYLVGWDCEANAPLKNRGVWGIPS</sequence>
<dbReference type="EMBL" id="WJBH02000004">
    <property type="protein sequence ID" value="KAI9560449.1"/>
    <property type="molecule type" value="Genomic_DNA"/>
</dbReference>
<name>A0AAD5KTS2_9CRUS</name>
<evidence type="ECO:0000313" key="3">
    <source>
        <dbReference type="Proteomes" id="UP000820818"/>
    </source>
</evidence>
<keyword evidence="3" id="KW-1185">Reference proteome</keyword>
<reference evidence="2 3" key="1">
    <citation type="submission" date="2022-05" db="EMBL/GenBank/DDBJ databases">
        <title>A multi-omics perspective on studying reproductive biology in Daphnia sinensis.</title>
        <authorList>
            <person name="Jia J."/>
        </authorList>
    </citation>
    <scope>NUCLEOTIDE SEQUENCE [LARGE SCALE GENOMIC DNA]</scope>
    <source>
        <strain evidence="2 3">WSL</strain>
    </source>
</reference>
<evidence type="ECO:0000313" key="2">
    <source>
        <dbReference type="EMBL" id="KAI9560449.1"/>
    </source>
</evidence>
<accession>A0AAD5KTS2</accession>
<comment type="caution">
    <text evidence="2">The sequence shown here is derived from an EMBL/GenBank/DDBJ whole genome shotgun (WGS) entry which is preliminary data.</text>
</comment>
<organism evidence="2 3">
    <name type="scientific">Daphnia sinensis</name>
    <dbReference type="NCBI Taxonomy" id="1820382"/>
    <lineage>
        <taxon>Eukaryota</taxon>
        <taxon>Metazoa</taxon>
        <taxon>Ecdysozoa</taxon>
        <taxon>Arthropoda</taxon>
        <taxon>Crustacea</taxon>
        <taxon>Branchiopoda</taxon>
        <taxon>Diplostraca</taxon>
        <taxon>Cladocera</taxon>
        <taxon>Anomopoda</taxon>
        <taxon>Daphniidae</taxon>
        <taxon>Daphnia</taxon>
        <taxon>Daphnia similis group</taxon>
    </lineage>
</organism>
<dbReference type="Proteomes" id="UP000820818">
    <property type="component" value="Linkage Group LG4"/>
</dbReference>
<protein>
    <submittedName>
        <fullName evidence="2">Uncharacterized protein</fullName>
    </submittedName>
</protein>
<evidence type="ECO:0000256" key="1">
    <source>
        <dbReference type="SAM" id="MobiDB-lite"/>
    </source>
</evidence>
<feature type="compositionally biased region" description="Basic and acidic residues" evidence="1">
    <location>
        <begin position="60"/>
        <end position="78"/>
    </location>
</feature>
<gene>
    <name evidence="2" type="ORF">GHT06_014468</name>
</gene>
<proteinExistence type="predicted"/>
<dbReference type="AlphaFoldDB" id="A0AAD5KTS2"/>